<protein>
    <recommendedName>
        <fullName evidence="3">CBS domain-containing protein</fullName>
    </recommendedName>
</protein>
<dbReference type="Proteomes" id="UP001476950">
    <property type="component" value="Unassembled WGS sequence"/>
</dbReference>
<gene>
    <name evidence="1" type="ORF">NDI38_25830</name>
</gene>
<name>A0ABV0KRD3_9CYAN</name>
<dbReference type="EMBL" id="JAMPLM010000044">
    <property type="protein sequence ID" value="MEP1061796.1"/>
    <property type="molecule type" value="Genomic_DNA"/>
</dbReference>
<dbReference type="RefSeq" id="WP_190448025.1">
    <property type="nucleotide sequence ID" value="NZ_JAMPLM010000044.1"/>
</dbReference>
<accession>A0ABV0KRD3</accession>
<evidence type="ECO:0000313" key="2">
    <source>
        <dbReference type="Proteomes" id="UP001476950"/>
    </source>
</evidence>
<reference evidence="1 2" key="1">
    <citation type="submission" date="2022-04" db="EMBL/GenBank/DDBJ databases">
        <title>Positive selection, recombination, and allopatry shape intraspecific diversity of widespread and dominant cyanobacteria.</title>
        <authorList>
            <person name="Wei J."/>
            <person name="Shu W."/>
            <person name="Hu C."/>
        </authorList>
    </citation>
    <scope>NUCLEOTIDE SEQUENCE [LARGE SCALE GENOMIC DNA]</scope>
    <source>
        <strain evidence="1 2">AS-A4</strain>
    </source>
</reference>
<sequence length="92" mass="9848">MVKQSTALNLEALVEVAPAKRRSRVSNPIDSVIGVIDKQALLDALDAMQPLSMAHAENVGAWSSAIASYLQQHPATSLVEAQQNLKMLLVAL</sequence>
<organism evidence="1 2">
    <name type="scientific">Stenomitos frigidus AS-A4</name>
    <dbReference type="NCBI Taxonomy" id="2933935"/>
    <lineage>
        <taxon>Bacteria</taxon>
        <taxon>Bacillati</taxon>
        <taxon>Cyanobacteriota</taxon>
        <taxon>Cyanophyceae</taxon>
        <taxon>Leptolyngbyales</taxon>
        <taxon>Leptolyngbyaceae</taxon>
        <taxon>Stenomitos</taxon>
    </lineage>
</organism>
<evidence type="ECO:0000313" key="1">
    <source>
        <dbReference type="EMBL" id="MEP1061796.1"/>
    </source>
</evidence>
<proteinExistence type="predicted"/>
<evidence type="ECO:0008006" key="3">
    <source>
        <dbReference type="Google" id="ProtNLM"/>
    </source>
</evidence>
<comment type="caution">
    <text evidence="1">The sequence shown here is derived from an EMBL/GenBank/DDBJ whole genome shotgun (WGS) entry which is preliminary data.</text>
</comment>
<keyword evidence="2" id="KW-1185">Reference proteome</keyword>